<gene>
    <name evidence="2" type="ORF">EHS19_01220</name>
</gene>
<proteinExistence type="predicted"/>
<evidence type="ECO:0000313" key="3">
    <source>
        <dbReference type="Proteomes" id="UP000326336"/>
    </source>
</evidence>
<comment type="caution">
    <text evidence="2">The sequence shown here is derived from an EMBL/GenBank/DDBJ whole genome shotgun (WGS) entry which is preliminary data.</text>
</comment>
<keyword evidence="3" id="KW-1185">Reference proteome</keyword>
<accession>A0A5N5RLR7</accession>
<evidence type="ECO:0000313" key="2">
    <source>
        <dbReference type="EMBL" id="KAB5608282.1"/>
    </source>
</evidence>
<dbReference type="Pfam" id="PF14386">
    <property type="entry name" value="DUF4417"/>
    <property type="match status" value="1"/>
</dbReference>
<feature type="compositionally biased region" description="Low complexity" evidence="1">
    <location>
        <begin position="1"/>
        <end position="13"/>
    </location>
</feature>
<dbReference type="AlphaFoldDB" id="A0A5N5RLR7"/>
<feature type="region of interest" description="Disordered" evidence="1">
    <location>
        <begin position="1"/>
        <end position="45"/>
    </location>
</feature>
<sequence length="180" mass="19955">MSSRSASATESRTNVLSSISTRTTPVSAPWPQIPTGTFPSCESSTESSPPDFSLYWGAPKPVLQGNVYRSRIIGHYLQRSGLPVVTNIRWGDEGTFDFCFLGVARHSMVAISTVGCISSRKEKTVFALGLEAMMSELEPARVIVNGPMPAEVFGRYWDAAEFHTYTSWTRRMKERSHGNR</sequence>
<protein>
    <submittedName>
        <fullName evidence="2">DUF4417 domain-containing protein</fullName>
    </submittedName>
</protein>
<feature type="compositionally biased region" description="Polar residues" evidence="1">
    <location>
        <begin position="14"/>
        <end position="26"/>
    </location>
</feature>
<organism evidence="2 3">
    <name type="scientific">Bifidobacterium jacchi</name>
    <dbReference type="NCBI Taxonomy" id="2490545"/>
    <lineage>
        <taxon>Bacteria</taxon>
        <taxon>Bacillati</taxon>
        <taxon>Actinomycetota</taxon>
        <taxon>Actinomycetes</taxon>
        <taxon>Bifidobacteriales</taxon>
        <taxon>Bifidobacteriaceae</taxon>
        <taxon>Bifidobacterium</taxon>
    </lineage>
</organism>
<dbReference type="Proteomes" id="UP000326336">
    <property type="component" value="Unassembled WGS sequence"/>
</dbReference>
<reference evidence="2 3" key="1">
    <citation type="journal article" date="2019" name="Int. J. Syst. Evol. Microbiol.">
        <title>Bifidobacterium jacchi sp. nov., isolated from the faeces of a baby common marmoset (Callithrix jacchus).</title>
        <authorList>
            <person name="Modesto M."/>
            <person name="Watanabe K."/>
            <person name="Arita M."/>
            <person name="Satti M."/>
            <person name="Oki K."/>
            <person name="Sciavilla P."/>
            <person name="Patavino C."/>
            <person name="Camma C."/>
            <person name="Michelini S."/>
            <person name="Sgorbati B."/>
            <person name="Mattarelli P."/>
        </authorList>
    </citation>
    <scope>NUCLEOTIDE SEQUENCE [LARGE SCALE GENOMIC DNA]</scope>
    <source>
        <strain evidence="2 3">MRM 9.3</strain>
    </source>
</reference>
<evidence type="ECO:0000256" key="1">
    <source>
        <dbReference type="SAM" id="MobiDB-lite"/>
    </source>
</evidence>
<name>A0A5N5RLR7_9BIFI</name>
<dbReference type="InterPro" id="IPR025530">
    <property type="entry name" value="DUF4417"/>
</dbReference>
<dbReference type="EMBL" id="RQSP01000003">
    <property type="protein sequence ID" value="KAB5608282.1"/>
    <property type="molecule type" value="Genomic_DNA"/>
</dbReference>
<dbReference type="OrthoDB" id="9800801at2"/>